<dbReference type="RefSeq" id="WP_087677599.1">
    <property type="nucleotide sequence ID" value="NZ_FUWV01000001.1"/>
</dbReference>
<dbReference type="SMART" id="SM00852">
    <property type="entry name" value="MoCF_biosynth"/>
    <property type="match status" value="1"/>
</dbReference>
<dbReference type="NCBIfam" id="TIGR00199">
    <property type="entry name" value="PncC_domain"/>
    <property type="match status" value="1"/>
</dbReference>
<reference evidence="3 4" key="1">
    <citation type="submission" date="2017-02" db="EMBL/GenBank/DDBJ databases">
        <authorList>
            <person name="Peterson S.W."/>
        </authorList>
    </citation>
    <scope>NUCLEOTIDE SEQUENCE [LARGE SCALE GENOMIC DNA]</scope>
    <source>
        <strain evidence="3 4">DSM 15102</strain>
    </source>
</reference>
<dbReference type="PANTHER" id="PTHR13939:SF0">
    <property type="entry name" value="NMN AMIDOHYDROLASE-LIKE PROTEIN YFAY"/>
    <property type="match status" value="1"/>
</dbReference>
<evidence type="ECO:0000256" key="1">
    <source>
        <dbReference type="HAMAP-Rule" id="MF_00226"/>
    </source>
</evidence>
<dbReference type="Pfam" id="PF02464">
    <property type="entry name" value="CinA"/>
    <property type="match status" value="1"/>
</dbReference>
<name>A0A1T4JVZ4_9FIRM</name>
<dbReference type="InterPro" id="IPR041424">
    <property type="entry name" value="CinA_KH"/>
</dbReference>
<dbReference type="PIRSF" id="PIRSF006728">
    <property type="entry name" value="CinA"/>
    <property type="match status" value="1"/>
</dbReference>
<dbReference type="InterPro" id="IPR036653">
    <property type="entry name" value="CinA-like_C"/>
</dbReference>
<feature type="domain" description="MoaB/Mog" evidence="2">
    <location>
        <begin position="4"/>
        <end position="171"/>
    </location>
</feature>
<evidence type="ECO:0000259" key="2">
    <source>
        <dbReference type="SMART" id="SM00852"/>
    </source>
</evidence>
<dbReference type="Pfam" id="PF18146">
    <property type="entry name" value="CinA_KH"/>
    <property type="match status" value="1"/>
</dbReference>
<dbReference type="Proteomes" id="UP000196365">
    <property type="component" value="Unassembled WGS sequence"/>
</dbReference>
<sequence>MNGEIISIGTELLLGDVLNSNSQYLSKELSILGINLFYHSVVGDNAYRLKQTLLTAFKRSDIIITTGGLGPTQDDLTKETISKILNLPLELHQPSLKHIENYFKNNFCKMTSNNIKQAYIPKGSIAIPNHNGTAPGIIIEKNNKIIILLPGPPKEMIPMFEKYIISYLSQKQNKNFYSKYYRVVGIGESALEDLLLDIIDKQENPTLATYAGDCEVLLRLTANAKNEQKANKILQPYENFIYNKIGQHIYGGKEDTLEKVTADLLLKHNITFSIAESCTGGLVASRLTSVPKISKVFHSGIVCYSNQAKKNIVGVSKQILEQKGAVSPEIAEELCKGLYNKTHTDIVMSITGIAGPEGGTIDKPIGLVYIGLLYNNQIEIYKFHLKGERKKIQKQASQLALNIIRKKVLSII</sequence>
<accession>A0A1T4JVZ4</accession>
<dbReference type="CDD" id="cd00885">
    <property type="entry name" value="cinA"/>
    <property type="match status" value="1"/>
</dbReference>
<gene>
    <name evidence="1" type="primary">cinA</name>
    <name evidence="3" type="ORF">SAMN02745973_00149</name>
</gene>
<dbReference type="Gene3D" id="3.90.950.20">
    <property type="entry name" value="CinA-like"/>
    <property type="match status" value="1"/>
</dbReference>
<dbReference type="InterPro" id="IPR050101">
    <property type="entry name" value="CinA"/>
</dbReference>
<dbReference type="SUPFAM" id="SSF53218">
    <property type="entry name" value="Molybdenum cofactor biosynthesis proteins"/>
    <property type="match status" value="1"/>
</dbReference>
<evidence type="ECO:0000313" key="3">
    <source>
        <dbReference type="EMBL" id="SJZ34336.1"/>
    </source>
</evidence>
<dbReference type="PANTHER" id="PTHR13939">
    <property type="entry name" value="NICOTINAMIDE-NUCLEOTIDE AMIDOHYDROLASE PNCC"/>
    <property type="match status" value="1"/>
</dbReference>
<dbReference type="InterPro" id="IPR036425">
    <property type="entry name" value="MoaB/Mog-like_dom_sf"/>
</dbReference>
<evidence type="ECO:0000313" key="4">
    <source>
        <dbReference type="Proteomes" id="UP000196365"/>
    </source>
</evidence>
<keyword evidence="4" id="KW-1185">Reference proteome</keyword>
<dbReference type="InterPro" id="IPR008136">
    <property type="entry name" value="CinA_C"/>
</dbReference>
<comment type="similarity">
    <text evidence="1">Belongs to the CinA family.</text>
</comment>
<dbReference type="InterPro" id="IPR001453">
    <property type="entry name" value="MoaB/Mog_dom"/>
</dbReference>
<dbReference type="NCBIfam" id="TIGR00177">
    <property type="entry name" value="molyb_syn"/>
    <property type="match status" value="1"/>
</dbReference>
<dbReference type="Pfam" id="PF00994">
    <property type="entry name" value="MoCF_biosynth"/>
    <property type="match status" value="1"/>
</dbReference>
<dbReference type="Gene3D" id="3.30.70.2860">
    <property type="match status" value="1"/>
</dbReference>
<dbReference type="Gene3D" id="3.40.980.10">
    <property type="entry name" value="MoaB/Mog-like domain"/>
    <property type="match status" value="1"/>
</dbReference>
<dbReference type="NCBIfam" id="NF001813">
    <property type="entry name" value="PRK00549.1"/>
    <property type="match status" value="1"/>
</dbReference>
<dbReference type="OrthoDB" id="9801454at2"/>
<dbReference type="EMBL" id="FUWV01000001">
    <property type="protein sequence ID" value="SJZ34336.1"/>
    <property type="molecule type" value="Genomic_DNA"/>
</dbReference>
<proteinExistence type="inferred from homology"/>
<protein>
    <recommendedName>
        <fullName evidence="1">Putative competence-damage inducible protein</fullName>
    </recommendedName>
</protein>
<dbReference type="AlphaFoldDB" id="A0A1T4JVZ4"/>
<dbReference type="NCBIfam" id="TIGR00200">
    <property type="entry name" value="cinA_nterm"/>
    <property type="match status" value="1"/>
</dbReference>
<dbReference type="HAMAP" id="MF_00226_B">
    <property type="entry name" value="CinA_B"/>
    <property type="match status" value="1"/>
</dbReference>
<dbReference type="SUPFAM" id="SSF142433">
    <property type="entry name" value="CinA-like"/>
    <property type="match status" value="1"/>
</dbReference>
<organism evidence="3 4">
    <name type="scientific">Garciella nitratireducens DSM 15102</name>
    <dbReference type="NCBI Taxonomy" id="1121911"/>
    <lineage>
        <taxon>Bacteria</taxon>
        <taxon>Bacillati</taxon>
        <taxon>Bacillota</taxon>
        <taxon>Clostridia</taxon>
        <taxon>Eubacteriales</taxon>
        <taxon>Eubacteriaceae</taxon>
        <taxon>Garciella</taxon>
    </lineage>
</organism>
<dbReference type="InterPro" id="IPR008135">
    <property type="entry name" value="Competence-induced_CinA"/>
</dbReference>